<evidence type="ECO:0000313" key="3">
    <source>
        <dbReference type="Proteomes" id="UP001164746"/>
    </source>
</evidence>
<feature type="region of interest" description="Disordered" evidence="1">
    <location>
        <begin position="41"/>
        <end position="64"/>
    </location>
</feature>
<reference evidence="2" key="1">
    <citation type="submission" date="2022-11" db="EMBL/GenBank/DDBJ databases">
        <title>Centuries of genome instability and evolution in soft-shell clam transmissible cancer (bioRxiv).</title>
        <authorList>
            <person name="Hart S.F.M."/>
            <person name="Yonemitsu M.A."/>
            <person name="Giersch R.M."/>
            <person name="Beal B.F."/>
            <person name="Arriagada G."/>
            <person name="Davis B.W."/>
            <person name="Ostrander E.A."/>
            <person name="Goff S.P."/>
            <person name="Metzger M.J."/>
        </authorList>
    </citation>
    <scope>NUCLEOTIDE SEQUENCE</scope>
    <source>
        <strain evidence="2">MELC-2E11</strain>
        <tissue evidence="2">Siphon/mantle</tissue>
    </source>
</reference>
<name>A0ABY7FUC4_MYAAR</name>
<proteinExistence type="predicted"/>
<keyword evidence="3" id="KW-1185">Reference proteome</keyword>
<dbReference type="EMBL" id="CP111024">
    <property type="protein sequence ID" value="WAR24451.1"/>
    <property type="molecule type" value="Genomic_DNA"/>
</dbReference>
<gene>
    <name evidence="2" type="ORF">MAR_038120</name>
</gene>
<accession>A0ABY7FUC4</accession>
<sequence>MQLCLDNTGFSNKRRRRNVDDSEEFHSVSAVLRILDDVDVNEGENAGNGQEETTTAEKELSSSENSMSVRHPNFVIICKFPFFPREMRIALPEQADGNEKQHQQDDAHKCACANQNLTFVFILRANVLLWCTLHFETDFQHRCVVLGLATPATSVCEKGAGLKLNT</sequence>
<organism evidence="2 3">
    <name type="scientific">Mya arenaria</name>
    <name type="common">Soft-shell clam</name>
    <dbReference type="NCBI Taxonomy" id="6604"/>
    <lineage>
        <taxon>Eukaryota</taxon>
        <taxon>Metazoa</taxon>
        <taxon>Spiralia</taxon>
        <taxon>Lophotrochozoa</taxon>
        <taxon>Mollusca</taxon>
        <taxon>Bivalvia</taxon>
        <taxon>Autobranchia</taxon>
        <taxon>Heteroconchia</taxon>
        <taxon>Euheterodonta</taxon>
        <taxon>Imparidentia</taxon>
        <taxon>Neoheterodontei</taxon>
        <taxon>Myida</taxon>
        <taxon>Myoidea</taxon>
        <taxon>Myidae</taxon>
        <taxon>Mya</taxon>
    </lineage>
</organism>
<feature type="compositionally biased region" description="Low complexity" evidence="1">
    <location>
        <begin position="43"/>
        <end position="53"/>
    </location>
</feature>
<evidence type="ECO:0000256" key="1">
    <source>
        <dbReference type="SAM" id="MobiDB-lite"/>
    </source>
</evidence>
<dbReference type="Proteomes" id="UP001164746">
    <property type="component" value="Chromosome 13"/>
</dbReference>
<protein>
    <submittedName>
        <fullName evidence="2">Uncharacterized protein</fullName>
    </submittedName>
</protein>
<evidence type="ECO:0000313" key="2">
    <source>
        <dbReference type="EMBL" id="WAR24451.1"/>
    </source>
</evidence>